<dbReference type="PANTHER" id="PTHR11647">
    <property type="entry name" value="HYDRANTOINASE/DIHYDROPYRIMIDINASE FAMILY MEMBER"/>
    <property type="match status" value="1"/>
</dbReference>
<dbReference type="SUPFAM" id="SSF51338">
    <property type="entry name" value="Composite domain of metallo-dependent hydrolases"/>
    <property type="match status" value="1"/>
</dbReference>
<evidence type="ECO:0000313" key="3">
    <source>
        <dbReference type="Proteomes" id="UP001500466"/>
    </source>
</evidence>
<dbReference type="InterPro" id="IPR011059">
    <property type="entry name" value="Metal-dep_hydrolase_composite"/>
</dbReference>
<dbReference type="SUPFAM" id="SSF51556">
    <property type="entry name" value="Metallo-dependent hydrolases"/>
    <property type="match status" value="1"/>
</dbReference>
<sequence>MHDLVIRGGTVADGTGNAVRTGDIAVDGDRITAVGGRVGAGRRELDADGLLVTPGFVDIHTHYDAQATWDALLTSSCWHGVTTVVTGNCGVGFAPVRPDRRDWFVEVMESVEDIPAPVLRAALAWDWETFPEFLDALDRVPHALDIAALLPHAALRVYVMGARGADPHAVPRADELGAMTQLVREAGEAGAVGFATSRTEHHRTGDGGLLPCHAIRTDELAAVAAGLVQAGGGVLEVGSDFPDGDLETEFAGYRRIAAESGLHMTMPVAESPSRPGEGRRLLDLIEQAAADGVPVSAQVTSRPIGAVFGIDSRLHPFAAMAAWRRAGSDPAVLRRGDVRAAVLGEARAAGADPRLGSVFRIAHAASGFPVPADALGAEAAAAGADPLAFLYDALVAGDGTALFYRPAVNYDGGDDRWVERMLRSPHAVPGLGDGGAHCSMISDMSSPTTLLTYWGRDRPSGALLPVPWLVKRQTADAADLVGLRDRGRLAPGMKADINLIDFTRLRAHAPEMAVDLPAGGQRLVQRADGYRHMVVSGEVAFTDGEHTGAMPGRVVRRT</sequence>
<dbReference type="Proteomes" id="UP001500466">
    <property type="component" value="Unassembled WGS sequence"/>
</dbReference>
<evidence type="ECO:0000313" key="2">
    <source>
        <dbReference type="EMBL" id="GAA4967552.1"/>
    </source>
</evidence>
<dbReference type="Pfam" id="PF07969">
    <property type="entry name" value="Amidohydro_3"/>
    <property type="match status" value="1"/>
</dbReference>
<dbReference type="InterPro" id="IPR032466">
    <property type="entry name" value="Metal_Hydrolase"/>
</dbReference>
<protein>
    <submittedName>
        <fullName evidence="2">Amidohydrolase family protein</fullName>
    </submittedName>
</protein>
<gene>
    <name evidence="2" type="ORF">GCM10023205_35620</name>
</gene>
<dbReference type="EMBL" id="BAABHS010000011">
    <property type="protein sequence ID" value="GAA4967552.1"/>
    <property type="molecule type" value="Genomic_DNA"/>
</dbReference>
<dbReference type="InterPro" id="IPR013108">
    <property type="entry name" value="Amidohydro_3"/>
</dbReference>
<dbReference type="PANTHER" id="PTHR11647:SF1">
    <property type="entry name" value="COLLAPSIN RESPONSE MEDIATOR PROTEIN"/>
    <property type="match status" value="1"/>
</dbReference>
<dbReference type="InterPro" id="IPR050378">
    <property type="entry name" value="Metallo-dep_Hydrolases_sf"/>
</dbReference>
<evidence type="ECO:0000259" key="1">
    <source>
        <dbReference type="Pfam" id="PF07969"/>
    </source>
</evidence>
<reference evidence="3" key="1">
    <citation type="journal article" date="2019" name="Int. J. Syst. Evol. Microbiol.">
        <title>The Global Catalogue of Microorganisms (GCM) 10K type strain sequencing project: providing services to taxonomists for standard genome sequencing and annotation.</title>
        <authorList>
            <consortium name="The Broad Institute Genomics Platform"/>
            <consortium name="The Broad Institute Genome Sequencing Center for Infectious Disease"/>
            <person name="Wu L."/>
            <person name="Ma J."/>
        </authorList>
    </citation>
    <scope>NUCLEOTIDE SEQUENCE [LARGE SCALE GENOMIC DNA]</scope>
    <source>
        <strain evidence="3">JCM 17986</strain>
    </source>
</reference>
<feature type="domain" description="Amidohydrolase 3" evidence="1">
    <location>
        <begin position="44"/>
        <end position="540"/>
    </location>
</feature>
<keyword evidence="3" id="KW-1185">Reference proteome</keyword>
<organism evidence="2 3">
    <name type="scientific">Yinghuangia aomiensis</name>
    <dbReference type="NCBI Taxonomy" id="676205"/>
    <lineage>
        <taxon>Bacteria</taxon>
        <taxon>Bacillati</taxon>
        <taxon>Actinomycetota</taxon>
        <taxon>Actinomycetes</taxon>
        <taxon>Kitasatosporales</taxon>
        <taxon>Streptomycetaceae</taxon>
        <taxon>Yinghuangia</taxon>
    </lineage>
</organism>
<name>A0ABP9HCR5_9ACTN</name>
<dbReference type="Gene3D" id="2.30.40.10">
    <property type="entry name" value="Urease, subunit C, domain 1"/>
    <property type="match status" value="1"/>
</dbReference>
<dbReference type="RefSeq" id="WP_345676490.1">
    <property type="nucleotide sequence ID" value="NZ_BAABHS010000011.1"/>
</dbReference>
<comment type="caution">
    <text evidence="2">The sequence shown here is derived from an EMBL/GenBank/DDBJ whole genome shotgun (WGS) entry which is preliminary data.</text>
</comment>
<dbReference type="Gene3D" id="3.20.20.140">
    <property type="entry name" value="Metal-dependent hydrolases"/>
    <property type="match status" value="2"/>
</dbReference>
<proteinExistence type="predicted"/>
<accession>A0ABP9HCR5</accession>